<name>A0ABU5F6G8_9BACT</name>
<dbReference type="RefSeq" id="WP_320688630.1">
    <property type="nucleotide sequence ID" value="NZ_JAXBLV010000211.1"/>
</dbReference>
<organism evidence="2 3">
    <name type="scientific">Gemmata algarum</name>
    <dbReference type="NCBI Taxonomy" id="2975278"/>
    <lineage>
        <taxon>Bacteria</taxon>
        <taxon>Pseudomonadati</taxon>
        <taxon>Planctomycetota</taxon>
        <taxon>Planctomycetia</taxon>
        <taxon>Gemmatales</taxon>
        <taxon>Gemmataceae</taxon>
        <taxon>Gemmata</taxon>
    </lineage>
</organism>
<reference evidence="3" key="1">
    <citation type="journal article" date="2023" name="Mar. Drugs">
        <title>Gemmata algarum, a Novel Planctomycete Isolated from an Algal Mat, Displays Antimicrobial Activity.</title>
        <authorList>
            <person name="Kumar G."/>
            <person name="Kallscheuer N."/>
            <person name="Kashif M."/>
            <person name="Ahamad S."/>
            <person name="Jagadeeshwari U."/>
            <person name="Pannikurungottu S."/>
            <person name="Haufschild T."/>
            <person name="Kabuu M."/>
            <person name="Sasikala C."/>
            <person name="Jogler C."/>
            <person name="Ramana C."/>
        </authorList>
    </citation>
    <scope>NUCLEOTIDE SEQUENCE [LARGE SCALE GENOMIC DNA]</scope>
    <source>
        <strain evidence="3">JC673</strain>
    </source>
</reference>
<feature type="region of interest" description="Disordered" evidence="1">
    <location>
        <begin position="177"/>
        <end position="199"/>
    </location>
</feature>
<accession>A0ABU5F6G8</accession>
<gene>
    <name evidence="2" type="ORF">R5W23_003785</name>
</gene>
<evidence type="ECO:0000313" key="3">
    <source>
        <dbReference type="Proteomes" id="UP001272242"/>
    </source>
</evidence>
<keyword evidence="3" id="KW-1185">Reference proteome</keyword>
<dbReference type="Proteomes" id="UP001272242">
    <property type="component" value="Unassembled WGS sequence"/>
</dbReference>
<evidence type="ECO:0000313" key="2">
    <source>
        <dbReference type="EMBL" id="MDY3562320.1"/>
    </source>
</evidence>
<sequence>MPTPNFRFRPVAPFVLVACLAAGVLGCGGDGISVSTAPKANGGGGGGAVSEYRILGAMYPADSPEWFFKLPGPADDLAKYEADFDKLLASVSLAPGGQPKFDAPEGWKVGPGRAGIVIATIRTPDGKYEVTITSSTGGVEPNLKRWAVDQLGQKSFGPEDVAKVTKPVEAKGVKGLKADLRGPNNPAPKGGPMMMGGGK</sequence>
<proteinExistence type="predicted"/>
<comment type="caution">
    <text evidence="2">The sequence shown here is derived from an EMBL/GenBank/DDBJ whole genome shotgun (WGS) entry which is preliminary data.</text>
</comment>
<dbReference type="PROSITE" id="PS51257">
    <property type="entry name" value="PROKAR_LIPOPROTEIN"/>
    <property type="match status" value="1"/>
</dbReference>
<feature type="compositionally biased region" description="Low complexity" evidence="1">
    <location>
        <begin position="182"/>
        <end position="192"/>
    </location>
</feature>
<dbReference type="EMBL" id="JAXBLV010000211">
    <property type="protein sequence ID" value="MDY3562320.1"/>
    <property type="molecule type" value="Genomic_DNA"/>
</dbReference>
<protein>
    <submittedName>
        <fullName evidence="2">Uncharacterized protein</fullName>
    </submittedName>
</protein>
<evidence type="ECO:0000256" key="1">
    <source>
        <dbReference type="SAM" id="MobiDB-lite"/>
    </source>
</evidence>